<comment type="caution">
    <text evidence="2">The sequence shown here is derived from an EMBL/GenBank/DDBJ whole genome shotgun (WGS) entry which is preliminary data.</text>
</comment>
<sequence>MYVPKNFVMRDEETAAALAEVGLAHLVTHDDDGYLVTPVPLLYRAATNTLVGHVSRANPHWQRSGPAVAIFPGPQAYISPSFYATKGETGKVVPTWNYEVITVHGNLTAHDDADWVRTLVAELTDRREQSRESPWGIDDAPEAFTTAQIRAIVGIELSVNRVEGKTKMSQNQPARNRTGVIDGLRQSPNPADQRVAECVEVRNSEG</sequence>
<organism evidence="2 3">
    <name type="scientific">Mycobacteroides salmoniphilum</name>
    <dbReference type="NCBI Taxonomy" id="404941"/>
    <lineage>
        <taxon>Bacteria</taxon>
        <taxon>Bacillati</taxon>
        <taxon>Actinomycetota</taxon>
        <taxon>Actinomycetes</taxon>
        <taxon>Mycobacteriales</taxon>
        <taxon>Mycobacteriaceae</taxon>
        <taxon>Mycobacteroides</taxon>
    </lineage>
</organism>
<accession>A0A4R8SWG4</accession>
<dbReference type="PIRSF" id="PIRSF010372">
    <property type="entry name" value="PaiB"/>
    <property type="match status" value="1"/>
</dbReference>
<reference evidence="2 3" key="1">
    <citation type="journal article" date="2019" name="Sci. Rep.">
        <title>Extended insight into the Mycobacterium chelonae-abscessus complex through whole genome sequencing of Mycobacterium salmoniphilum outbreak and Mycobacterium salmoniphilum-like strains.</title>
        <authorList>
            <person name="Behra P.R.K."/>
            <person name="Das S."/>
            <person name="Pettersson B.M.F."/>
            <person name="Shirreff L."/>
            <person name="DuCote T."/>
            <person name="Jacobsson K.G."/>
            <person name="Ennis D.G."/>
            <person name="Kirsebom L.A."/>
        </authorList>
    </citation>
    <scope>NUCLEOTIDE SEQUENCE [LARGE SCALE GENOMIC DNA]</scope>
    <source>
        <strain evidence="2 3">CCUG 60884</strain>
    </source>
</reference>
<evidence type="ECO:0000313" key="3">
    <source>
        <dbReference type="Proteomes" id="UP000294604"/>
    </source>
</evidence>
<dbReference type="GO" id="GO:0006508">
    <property type="term" value="P:proteolysis"/>
    <property type="evidence" value="ECO:0007669"/>
    <property type="project" value="UniProtKB-KW"/>
</dbReference>
<dbReference type="Pfam" id="PF04299">
    <property type="entry name" value="FMN_bind_2"/>
    <property type="match status" value="1"/>
</dbReference>
<dbReference type="RefSeq" id="WP_134083991.1">
    <property type="nucleotide sequence ID" value="NZ_PECL01000007.1"/>
</dbReference>
<gene>
    <name evidence="2" type="primary">paiB</name>
    <name evidence="2" type="ORF">CCUG60884_01845</name>
</gene>
<dbReference type="GO" id="GO:0008233">
    <property type="term" value="F:peptidase activity"/>
    <property type="evidence" value="ECO:0007669"/>
    <property type="project" value="UniProtKB-KW"/>
</dbReference>
<dbReference type="PANTHER" id="PTHR35802">
    <property type="entry name" value="PROTEASE SYNTHASE AND SPORULATION PROTEIN PAI 2"/>
    <property type="match status" value="1"/>
</dbReference>
<name>A0A4R8SWG4_9MYCO</name>
<feature type="region of interest" description="Disordered" evidence="1">
    <location>
        <begin position="164"/>
        <end position="196"/>
    </location>
</feature>
<dbReference type="InterPro" id="IPR012349">
    <property type="entry name" value="Split_barrel_FMN-bd"/>
</dbReference>
<evidence type="ECO:0000256" key="1">
    <source>
        <dbReference type="SAM" id="MobiDB-lite"/>
    </source>
</evidence>
<keyword evidence="2" id="KW-0645">Protease</keyword>
<proteinExistence type="predicted"/>
<dbReference type="Gene3D" id="2.30.110.10">
    <property type="entry name" value="Electron Transport, Fmn-binding Protein, Chain A"/>
    <property type="match status" value="1"/>
</dbReference>
<dbReference type="SUPFAM" id="SSF50475">
    <property type="entry name" value="FMN-binding split barrel"/>
    <property type="match status" value="1"/>
</dbReference>
<dbReference type="PANTHER" id="PTHR35802:SF1">
    <property type="entry name" value="PROTEASE SYNTHASE AND SPORULATION PROTEIN PAI 2"/>
    <property type="match status" value="1"/>
</dbReference>
<dbReference type="InterPro" id="IPR007396">
    <property type="entry name" value="TR_PAI2-type"/>
</dbReference>
<protein>
    <submittedName>
        <fullName evidence="2">Protease synthase and sporulation protein PAI 2</fullName>
    </submittedName>
</protein>
<keyword evidence="2" id="KW-0378">Hydrolase</keyword>
<evidence type="ECO:0000313" key="2">
    <source>
        <dbReference type="EMBL" id="TEA06707.1"/>
    </source>
</evidence>
<dbReference type="Proteomes" id="UP000294604">
    <property type="component" value="Unassembled WGS sequence"/>
</dbReference>
<dbReference type="AlphaFoldDB" id="A0A4R8SWG4"/>
<dbReference type="EMBL" id="PECL01000007">
    <property type="protein sequence ID" value="TEA06707.1"/>
    <property type="molecule type" value="Genomic_DNA"/>
</dbReference>